<comment type="caution">
    <text evidence="1">The sequence shown here is derived from an EMBL/GenBank/DDBJ whole genome shotgun (WGS) entry which is preliminary data.</text>
</comment>
<evidence type="ECO:0008006" key="3">
    <source>
        <dbReference type="Google" id="ProtNLM"/>
    </source>
</evidence>
<keyword evidence="2" id="KW-1185">Reference proteome</keyword>
<gene>
    <name evidence="1" type="ORF">BG011_002354</name>
</gene>
<reference evidence="1" key="1">
    <citation type="journal article" date="2020" name="Fungal Divers.">
        <title>Resolving the Mortierellaceae phylogeny through synthesis of multi-gene phylogenetics and phylogenomics.</title>
        <authorList>
            <person name="Vandepol N."/>
            <person name="Liber J."/>
            <person name="Desiro A."/>
            <person name="Na H."/>
            <person name="Kennedy M."/>
            <person name="Barry K."/>
            <person name="Grigoriev I.V."/>
            <person name="Miller A.N."/>
            <person name="O'Donnell K."/>
            <person name="Stajich J.E."/>
            <person name="Bonito G."/>
        </authorList>
    </citation>
    <scope>NUCLEOTIDE SEQUENCE</scope>
    <source>
        <strain evidence="1">KOD948</strain>
    </source>
</reference>
<evidence type="ECO:0000313" key="1">
    <source>
        <dbReference type="EMBL" id="KAG0246757.1"/>
    </source>
</evidence>
<dbReference type="Pfam" id="PF00805">
    <property type="entry name" value="Pentapeptide"/>
    <property type="match status" value="1"/>
</dbReference>
<dbReference type="EMBL" id="JAAAJA010001730">
    <property type="protein sequence ID" value="KAG0246757.1"/>
    <property type="molecule type" value="Genomic_DNA"/>
</dbReference>
<dbReference type="AlphaFoldDB" id="A0A9P6PKF8"/>
<dbReference type="Proteomes" id="UP000726737">
    <property type="component" value="Unassembled WGS sequence"/>
</dbReference>
<accession>A0A9P6PKF8</accession>
<evidence type="ECO:0000313" key="2">
    <source>
        <dbReference type="Proteomes" id="UP000726737"/>
    </source>
</evidence>
<sequence>MKYHREFTLICDEYDESQQSHNLYNSNQLNQPGQWRAKMVVSCRSEYLGADRDHFQPTDRDKRAAPNLFREVVITPFSATQIQDYIRQYVFQNRTLWQSEDYFEALDKVPNLLDLAKNPFLLTLSLEVLPRVVNVGQIQDLSGARITRVALYDQFVKQWLERGKKRVGGNGLSQQAKAAFDTLVDGGFTQSGIHFLKKLASAIYKEQAGYPVIEYSRFRDEGTWKTAFFSREDEIHLLREACPLARNGNQYRFIHRSLLEYCFALAVFDPQDSKVLHSSVVPVRRGSTSSVFSFEGQTASDEEPVNTMEAAVDHPLTWRNFVSEPSVLEFLAERAQQEPLFKKQLLAMIERSKTDKEGRIAAANAITILVRAGIRFNGADLKGIRIPGADLSDGEFDRVQLQGADLRKTNLRNIWLRQADLSNAQMAGAQFGEWPYLTEDSK</sequence>
<proteinExistence type="predicted"/>
<dbReference type="SUPFAM" id="SSF141571">
    <property type="entry name" value="Pentapeptide repeat-like"/>
    <property type="match status" value="1"/>
</dbReference>
<dbReference type="OrthoDB" id="538223at2759"/>
<dbReference type="Gene3D" id="2.160.20.80">
    <property type="entry name" value="E3 ubiquitin-protein ligase SopA"/>
    <property type="match status" value="1"/>
</dbReference>
<protein>
    <recommendedName>
        <fullName evidence="3">Pentapeptide repeat-containing protein</fullName>
    </recommendedName>
</protein>
<dbReference type="InterPro" id="IPR001646">
    <property type="entry name" value="5peptide_repeat"/>
</dbReference>
<name>A0A9P6PKF8_9FUNG</name>
<organism evidence="1 2">
    <name type="scientific">Mortierella polycephala</name>
    <dbReference type="NCBI Taxonomy" id="41804"/>
    <lineage>
        <taxon>Eukaryota</taxon>
        <taxon>Fungi</taxon>
        <taxon>Fungi incertae sedis</taxon>
        <taxon>Mucoromycota</taxon>
        <taxon>Mortierellomycotina</taxon>
        <taxon>Mortierellomycetes</taxon>
        <taxon>Mortierellales</taxon>
        <taxon>Mortierellaceae</taxon>
        <taxon>Mortierella</taxon>
    </lineage>
</organism>
<feature type="non-terminal residue" evidence="1">
    <location>
        <position position="442"/>
    </location>
</feature>